<dbReference type="GO" id="GO:0004619">
    <property type="term" value="F:phosphoglycerate mutase activity"/>
    <property type="evidence" value="ECO:0007669"/>
    <property type="project" value="UniProtKB-UniRule"/>
</dbReference>
<dbReference type="PIRSF" id="PIRSF001492">
    <property type="entry name" value="IPGAM"/>
    <property type="match status" value="1"/>
</dbReference>
<comment type="subunit">
    <text evidence="10">Monomer.</text>
</comment>
<feature type="binding site" evidence="10 12">
    <location>
        <begin position="153"/>
        <end position="154"/>
    </location>
    <ligand>
        <name>substrate</name>
    </ligand>
</feature>
<dbReference type="GO" id="GO:0030145">
    <property type="term" value="F:manganese ion binding"/>
    <property type="evidence" value="ECO:0007669"/>
    <property type="project" value="UniProtKB-UniRule"/>
</dbReference>
<keyword evidence="7 10" id="KW-0464">Manganese</keyword>
<sequence length="511" mass="56762">MTKRPVMLAILDGFGISDHEDGNSIRIAKKPNYDKLWNEYPHTQLGASGLSVGLPEGQMGNSEVGHLNIGAGRIIYQALTRITKAIEDGDLDKNEALLKAINNVKANNSSLHFMGLLSDGGVHSHIDHLKGLIDFAAKSGIKKVYVHAFLDGRDTPPDSAPIYVKDLENHMNSVGVGTIATISGRYYAMDRDKRWERTQLAYNALVLGKGEYAKSALEAIEKSYHDNKQDEFVLPTVILKNDKPVATIKDGDSVVFFNFRPDRARQITRAINDKIFDGFERENLDLTFVTLTEYDKTIENVEVAFGPESYKNTFGEYLSKLGKKQLRIAETEKYAHVTFFFNGGIEEPYANEDRVLIPSPKVATYDLKPEMSAYEVTDEVIKRIDSDEYDAIILNYANPDMVGHTGVMDAAIKAVEAVDECLGRVVDKILEKNGSIFITADHGNCEQMIDYSTGGSMTAHTTNPVPFIYVSNDAKKKELRESGILADIAPTMLEEMGLEIPKEMTGKSIFK</sequence>
<comment type="pathway">
    <text evidence="2 10">Carbohydrate degradation; glycolysis; pyruvate from D-glyceraldehyde 3-phosphate: step 3/5.</text>
</comment>
<gene>
    <name evidence="10 16" type="primary">gpmI</name>
    <name evidence="16" type="ORF">CPAL_08950</name>
</gene>
<evidence type="ECO:0000256" key="8">
    <source>
        <dbReference type="ARBA" id="ARBA00023235"/>
    </source>
</evidence>
<dbReference type="GO" id="GO:0043937">
    <property type="term" value="P:regulation of sporulation"/>
    <property type="evidence" value="ECO:0007669"/>
    <property type="project" value="UniProtKB-ARBA"/>
</dbReference>
<organism evidence="16 17">
    <name type="scientific">Clostridium thermopalmarium DSM 5974</name>
    <dbReference type="NCBI Taxonomy" id="1121340"/>
    <lineage>
        <taxon>Bacteria</taxon>
        <taxon>Bacillati</taxon>
        <taxon>Bacillota</taxon>
        <taxon>Clostridia</taxon>
        <taxon>Eubacteriales</taxon>
        <taxon>Clostridiaceae</taxon>
        <taxon>Clostridium</taxon>
    </lineage>
</organism>
<reference evidence="16 17" key="1">
    <citation type="submission" date="2018-03" db="EMBL/GenBank/DDBJ databases">
        <title>Genome sequence of Clostridium thermopalmarium DSM 5974.</title>
        <authorList>
            <person name="Poehlein A."/>
            <person name="Daniel R."/>
        </authorList>
    </citation>
    <scope>NUCLEOTIDE SEQUENCE [LARGE SCALE GENOMIC DNA]</scope>
    <source>
        <strain evidence="16 17">DSM 5974</strain>
    </source>
</reference>
<dbReference type="AlphaFoldDB" id="A0A2T0AV10"/>
<dbReference type="EMBL" id="PVXN01000018">
    <property type="protein sequence ID" value="PRR74398.1"/>
    <property type="molecule type" value="Genomic_DNA"/>
</dbReference>
<feature type="binding site" evidence="10 13">
    <location>
        <position position="12"/>
    </location>
    <ligand>
        <name>Mn(2+)</name>
        <dbReference type="ChEBI" id="CHEBI:29035"/>
        <label>2</label>
    </ligand>
</feature>
<dbReference type="InterPro" id="IPR005995">
    <property type="entry name" value="Pgm_bpd_ind"/>
</dbReference>
<dbReference type="OrthoDB" id="9800863at2"/>
<dbReference type="FunFam" id="3.40.1450.10:FF:000001">
    <property type="entry name" value="2,3-bisphosphoglycerate-independent phosphoglycerate mutase"/>
    <property type="match status" value="1"/>
</dbReference>
<evidence type="ECO:0000256" key="13">
    <source>
        <dbReference type="PIRSR" id="PIRSR001492-3"/>
    </source>
</evidence>
<dbReference type="PANTHER" id="PTHR31637:SF0">
    <property type="entry name" value="2,3-BISPHOSPHOGLYCERATE-INDEPENDENT PHOSPHOGLYCERATE MUTASE"/>
    <property type="match status" value="1"/>
</dbReference>
<evidence type="ECO:0000256" key="5">
    <source>
        <dbReference type="ARBA" id="ARBA00022723"/>
    </source>
</evidence>
<dbReference type="PANTHER" id="PTHR31637">
    <property type="entry name" value="2,3-BISPHOSPHOGLYCERATE-INDEPENDENT PHOSPHOGLYCERATE MUTASE"/>
    <property type="match status" value="1"/>
</dbReference>
<evidence type="ECO:0000256" key="6">
    <source>
        <dbReference type="ARBA" id="ARBA00023152"/>
    </source>
</evidence>
<feature type="binding site" evidence="10 13">
    <location>
        <position position="441"/>
    </location>
    <ligand>
        <name>Mn(2+)</name>
        <dbReference type="ChEBI" id="CHEBI:29035"/>
        <label>2</label>
    </ligand>
</feature>
<evidence type="ECO:0000256" key="2">
    <source>
        <dbReference type="ARBA" id="ARBA00004798"/>
    </source>
</evidence>
<comment type="similarity">
    <text evidence="3 10">Belongs to the BPG-independent phosphoglycerate mutase family.</text>
</comment>
<dbReference type="RefSeq" id="WP_106024162.1">
    <property type="nucleotide sequence ID" value="NZ_PVXN01000018.1"/>
</dbReference>
<dbReference type="InterPro" id="IPR017850">
    <property type="entry name" value="Alkaline_phosphatase_core_sf"/>
</dbReference>
<feature type="binding site" evidence="10 13">
    <location>
        <position position="400"/>
    </location>
    <ligand>
        <name>Mn(2+)</name>
        <dbReference type="ChEBI" id="CHEBI:29035"/>
        <label>1</label>
    </ligand>
</feature>
<protein>
    <recommendedName>
        <fullName evidence="9 10">2,3-bisphosphoglycerate-independent phosphoglycerate mutase</fullName>
        <shortName evidence="10">BPG-independent PGAM</shortName>
        <shortName evidence="10">Phosphoglyceromutase</shortName>
        <shortName evidence="10">iPGM</shortName>
        <ecNumber evidence="4 10">5.4.2.12</ecNumber>
    </recommendedName>
</protein>
<proteinExistence type="inferred from homology"/>
<evidence type="ECO:0000313" key="16">
    <source>
        <dbReference type="EMBL" id="PRR74398.1"/>
    </source>
</evidence>
<keyword evidence="6 10" id="KW-0324">Glycolysis</keyword>
<feature type="binding site" evidence="10 13">
    <location>
        <position position="404"/>
    </location>
    <ligand>
        <name>Mn(2+)</name>
        <dbReference type="ChEBI" id="CHEBI:29035"/>
        <label>1</label>
    </ligand>
</feature>
<dbReference type="GO" id="GO:0006096">
    <property type="term" value="P:glycolytic process"/>
    <property type="evidence" value="ECO:0007669"/>
    <property type="project" value="UniProtKB-UniRule"/>
</dbReference>
<evidence type="ECO:0000256" key="4">
    <source>
        <dbReference type="ARBA" id="ARBA00012026"/>
    </source>
</evidence>
<comment type="catalytic activity">
    <reaction evidence="1 10">
        <text>(2R)-2-phosphoglycerate = (2R)-3-phosphoglycerate</text>
        <dbReference type="Rhea" id="RHEA:15901"/>
        <dbReference type="ChEBI" id="CHEBI:58272"/>
        <dbReference type="ChEBI" id="CHEBI:58289"/>
        <dbReference type="EC" id="5.4.2.12"/>
    </reaction>
</comment>
<comment type="cofactor">
    <cofactor evidence="10">
        <name>Mn(2+)</name>
        <dbReference type="ChEBI" id="CHEBI:29035"/>
    </cofactor>
    <text evidence="10">Binds 2 manganese ions per subunit.</text>
</comment>
<name>A0A2T0AV10_9CLOT</name>
<evidence type="ECO:0000256" key="11">
    <source>
        <dbReference type="PIRSR" id="PIRSR001492-1"/>
    </source>
</evidence>
<feature type="binding site" evidence="10 13">
    <location>
        <position position="62"/>
    </location>
    <ligand>
        <name>Mn(2+)</name>
        <dbReference type="ChEBI" id="CHEBI:29035"/>
        <label>2</label>
    </ligand>
</feature>
<feature type="binding site" evidence="10 12">
    <location>
        <position position="185"/>
    </location>
    <ligand>
        <name>substrate</name>
    </ligand>
</feature>
<dbReference type="GO" id="GO:0005829">
    <property type="term" value="C:cytosol"/>
    <property type="evidence" value="ECO:0007669"/>
    <property type="project" value="TreeGrafter"/>
</dbReference>
<comment type="function">
    <text evidence="10">Catalyzes the interconversion of 2-phosphoglycerate and 3-phosphoglycerate.</text>
</comment>
<evidence type="ECO:0000256" key="10">
    <source>
        <dbReference type="HAMAP-Rule" id="MF_01038"/>
    </source>
</evidence>
<feature type="binding site" evidence="10 13">
    <location>
        <position position="460"/>
    </location>
    <ligand>
        <name>Mn(2+)</name>
        <dbReference type="ChEBI" id="CHEBI:29035"/>
        <label>1</label>
    </ligand>
</feature>
<feature type="domain" description="Metalloenzyme" evidence="14">
    <location>
        <begin position="5"/>
        <end position="499"/>
    </location>
</feature>
<keyword evidence="5 10" id="KW-0479">Metal-binding</keyword>
<dbReference type="EC" id="5.4.2.12" evidence="4 10"/>
<evidence type="ECO:0000256" key="3">
    <source>
        <dbReference type="ARBA" id="ARBA00008819"/>
    </source>
</evidence>
<feature type="domain" description="BPG-independent PGAM N-terminal" evidence="15">
    <location>
        <begin position="82"/>
        <end position="296"/>
    </location>
</feature>
<keyword evidence="8 10" id="KW-0413">Isomerase</keyword>
<dbReference type="FunFam" id="3.40.720.10:FF:000001">
    <property type="entry name" value="2,3-bisphosphoglycerate-independent phosphoglycerate mutase"/>
    <property type="match status" value="1"/>
</dbReference>
<evidence type="ECO:0000259" key="14">
    <source>
        <dbReference type="Pfam" id="PF01676"/>
    </source>
</evidence>
<evidence type="ECO:0000256" key="7">
    <source>
        <dbReference type="ARBA" id="ARBA00023211"/>
    </source>
</evidence>
<evidence type="ECO:0000256" key="9">
    <source>
        <dbReference type="ARBA" id="ARBA00071648"/>
    </source>
</evidence>
<dbReference type="Proteomes" id="UP000239614">
    <property type="component" value="Unassembled WGS sequence"/>
</dbReference>
<evidence type="ECO:0000259" key="15">
    <source>
        <dbReference type="Pfam" id="PF06415"/>
    </source>
</evidence>
<dbReference type="SUPFAM" id="SSF64158">
    <property type="entry name" value="2,3-Bisphosphoglycerate-independent phosphoglycerate mutase, substrate-binding domain"/>
    <property type="match status" value="1"/>
</dbReference>
<dbReference type="SUPFAM" id="SSF53649">
    <property type="entry name" value="Alkaline phosphatase-like"/>
    <property type="match status" value="1"/>
</dbReference>
<feature type="active site" description="Phosphoserine intermediate" evidence="10 11">
    <location>
        <position position="62"/>
    </location>
</feature>
<evidence type="ECO:0000313" key="17">
    <source>
        <dbReference type="Proteomes" id="UP000239614"/>
    </source>
</evidence>
<dbReference type="InterPro" id="IPR036646">
    <property type="entry name" value="PGAM_B_sf"/>
</dbReference>
<dbReference type="InterPro" id="IPR011258">
    <property type="entry name" value="BPG-indep_PGM_N"/>
</dbReference>
<keyword evidence="17" id="KW-1185">Reference proteome</keyword>
<evidence type="ECO:0000256" key="1">
    <source>
        <dbReference type="ARBA" id="ARBA00000370"/>
    </source>
</evidence>
<feature type="binding site" evidence="10 13">
    <location>
        <position position="442"/>
    </location>
    <ligand>
        <name>Mn(2+)</name>
        <dbReference type="ChEBI" id="CHEBI:29035"/>
        <label>2</label>
    </ligand>
</feature>
<dbReference type="CDD" id="cd16010">
    <property type="entry name" value="iPGM"/>
    <property type="match status" value="1"/>
</dbReference>
<evidence type="ECO:0000256" key="12">
    <source>
        <dbReference type="PIRSR" id="PIRSR001492-2"/>
    </source>
</evidence>
<dbReference type="GO" id="GO:0006007">
    <property type="term" value="P:glucose catabolic process"/>
    <property type="evidence" value="ECO:0007669"/>
    <property type="project" value="InterPro"/>
</dbReference>
<feature type="binding site" evidence="10 12">
    <location>
        <begin position="260"/>
        <end position="263"/>
    </location>
    <ligand>
        <name>substrate</name>
    </ligand>
</feature>
<dbReference type="Pfam" id="PF01676">
    <property type="entry name" value="Metalloenzyme"/>
    <property type="match status" value="1"/>
</dbReference>
<feature type="binding site" evidence="10 12">
    <location>
        <position position="123"/>
    </location>
    <ligand>
        <name>substrate</name>
    </ligand>
</feature>
<dbReference type="UniPathway" id="UPA00109">
    <property type="reaction ID" value="UER00186"/>
</dbReference>
<dbReference type="HAMAP" id="MF_01038">
    <property type="entry name" value="GpmI"/>
    <property type="match status" value="1"/>
</dbReference>
<dbReference type="Pfam" id="PF06415">
    <property type="entry name" value="iPGM_N"/>
    <property type="match status" value="1"/>
</dbReference>
<comment type="caution">
    <text evidence="16">The sequence shown here is derived from an EMBL/GenBank/DDBJ whole genome shotgun (WGS) entry which is preliminary data.</text>
</comment>
<accession>A0A2T0AV10</accession>
<dbReference type="Gene3D" id="3.40.720.10">
    <property type="entry name" value="Alkaline Phosphatase, subunit A"/>
    <property type="match status" value="1"/>
</dbReference>
<dbReference type="NCBIfam" id="TIGR01307">
    <property type="entry name" value="pgm_bpd_ind"/>
    <property type="match status" value="1"/>
</dbReference>
<dbReference type="InterPro" id="IPR006124">
    <property type="entry name" value="Metalloenzyme"/>
</dbReference>
<feature type="binding site" evidence="10 12">
    <location>
        <position position="191"/>
    </location>
    <ligand>
        <name>substrate</name>
    </ligand>
</feature>
<feature type="binding site" evidence="10 12">
    <location>
        <position position="333"/>
    </location>
    <ligand>
        <name>substrate</name>
    </ligand>
</feature>
<dbReference type="Gene3D" id="3.40.1450.10">
    <property type="entry name" value="BPG-independent phosphoglycerate mutase, domain B"/>
    <property type="match status" value="1"/>
</dbReference>